<organism evidence="10 11">
    <name type="scientific">Candidatus Gallimonas intestinavium</name>
    <dbReference type="NCBI Taxonomy" id="2838603"/>
    <lineage>
        <taxon>Bacteria</taxon>
        <taxon>Bacillati</taxon>
        <taxon>Bacillota</taxon>
        <taxon>Clostridia</taxon>
        <taxon>Candidatus Gallimonas</taxon>
    </lineage>
</organism>
<evidence type="ECO:0000256" key="1">
    <source>
        <dbReference type="ARBA" id="ARBA00004651"/>
    </source>
</evidence>
<dbReference type="PANTHER" id="PTHR24221:SF654">
    <property type="entry name" value="ATP-BINDING CASSETTE SUB-FAMILY B MEMBER 6"/>
    <property type="match status" value="1"/>
</dbReference>
<dbReference type="CDD" id="cd03228">
    <property type="entry name" value="ABCC_MRP_Like"/>
    <property type="match status" value="1"/>
</dbReference>
<evidence type="ECO:0000256" key="7">
    <source>
        <dbReference type="SAM" id="Phobius"/>
    </source>
</evidence>
<dbReference type="Proteomes" id="UP000824102">
    <property type="component" value="Unassembled WGS sequence"/>
</dbReference>
<dbReference type="GO" id="GO:0034040">
    <property type="term" value="F:ATPase-coupled lipid transmembrane transporter activity"/>
    <property type="evidence" value="ECO:0007669"/>
    <property type="project" value="TreeGrafter"/>
</dbReference>
<feature type="transmembrane region" description="Helical" evidence="7">
    <location>
        <begin position="163"/>
        <end position="183"/>
    </location>
</feature>
<evidence type="ECO:0000256" key="3">
    <source>
        <dbReference type="ARBA" id="ARBA00022741"/>
    </source>
</evidence>
<reference evidence="10" key="2">
    <citation type="submission" date="2021-04" db="EMBL/GenBank/DDBJ databases">
        <authorList>
            <person name="Gilroy R."/>
        </authorList>
    </citation>
    <scope>NUCLEOTIDE SEQUENCE</scope>
    <source>
        <strain evidence="10">ChiW7-2402</strain>
    </source>
</reference>
<dbReference type="InterPro" id="IPR017871">
    <property type="entry name" value="ABC_transporter-like_CS"/>
</dbReference>
<keyword evidence="3" id="KW-0547">Nucleotide-binding</keyword>
<evidence type="ECO:0000259" key="8">
    <source>
        <dbReference type="PROSITE" id="PS50893"/>
    </source>
</evidence>
<evidence type="ECO:0000256" key="4">
    <source>
        <dbReference type="ARBA" id="ARBA00022840"/>
    </source>
</evidence>
<feature type="domain" description="ABC transmembrane type-1" evidence="9">
    <location>
        <begin position="144"/>
        <end position="305"/>
    </location>
</feature>
<feature type="transmembrane region" description="Helical" evidence="7">
    <location>
        <begin position="61"/>
        <end position="84"/>
    </location>
</feature>
<evidence type="ECO:0000256" key="5">
    <source>
        <dbReference type="ARBA" id="ARBA00022989"/>
    </source>
</evidence>
<feature type="domain" description="ABC transporter" evidence="8">
    <location>
        <begin position="339"/>
        <end position="578"/>
    </location>
</feature>
<evidence type="ECO:0000313" key="11">
    <source>
        <dbReference type="Proteomes" id="UP000824102"/>
    </source>
</evidence>
<reference evidence="10" key="1">
    <citation type="journal article" date="2021" name="PeerJ">
        <title>Extensive microbial diversity within the chicken gut microbiome revealed by metagenomics and culture.</title>
        <authorList>
            <person name="Gilroy R."/>
            <person name="Ravi A."/>
            <person name="Getino M."/>
            <person name="Pursley I."/>
            <person name="Horton D.L."/>
            <person name="Alikhan N.F."/>
            <person name="Baker D."/>
            <person name="Gharbi K."/>
            <person name="Hall N."/>
            <person name="Watson M."/>
            <person name="Adriaenssens E.M."/>
            <person name="Foster-Nyarko E."/>
            <person name="Jarju S."/>
            <person name="Secka A."/>
            <person name="Antonio M."/>
            <person name="Oren A."/>
            <person name="Chaudhuri R.R."/>
            <person name="La Ragione R."/>
            <person name="Hildebrand F."/>
            <person name="Pallen M.J."/>
        </authorList>
    </citation>
    <scope>NUCLEOTIDE SEQUENCE</scope>
    <source>
        <strain evidence="10">ChiW7-2402</strain>
    </source>
</reference>
<comment type="subcellular location">
    <subcellularLocation>
        <location evidence="1">Cell membrane</location>
        <topology evidence="1">Multi-pass membrane protein</topology>
    </subcellularLocation>
</comment>
<dbReference type="GO" id="GO:0005886">
    <property type="term" value="C:plasma membrane"/>
    <property type="evidence" value="ECO:0007669"/>
    <property type="project" value="UniProtKB-SubCell"/>
</dbReference>
<dbReference type="GO" id="GO:0016887">
    <property type="term" value="F:ATP hydrolysis activity"/>
    <property type="evidence" value="ECO:0007669"/>
    <property type="project" value="InterPro"/>
</dbReference>
<dbReference type="Gene3D" id="1.20.1560.10">
    <property type="entry name" value="ABC transporter type 1, transmembrane domain"/>
    <property type="match status" value="1"/>
</dbReference>
<dbReference type="InterPro" id="IPR036640">
    <property type="entry name" value="ABC1_TM_sf"/>
</dbReference>
<gene>
    <name evidence="10" type="ORF">H9964_07075</name>
</gene>
<dbReference type="Gene3D" id="3.40.50.300">
    <property type="entry name" value="P-loop containing nucleotide triphosphate hydrolases"/>
    <property type="match status" value="1"/>
</dbReference>
<dbReference type="InterPro" id="IPR011527">
    <property type="entry name" value="ABC1_TM_dom"/>
</dbReference>
<keyword evidence="6 7" id="KW-0472">Membrane</keyword>
<dbReference type="SUPFAM" id="SSF90123">
    <property type="entry name" value="ABC transporter transmembrane region"/>
    <property type="match status" value="1"/>
</dbReference>
<keyword evidence="5 7" id="KW-1133">Transmembrane helix</keyword>
<dbReference type="PROSITE" id="PS50893">
    <property type="entry name" value="ABC_TRANSPORTER_2"/>
    <property type="match status" value="1"/>
</dbReference>
<dbReference type="SUPFAM" id="SSF52540">
    <property type="entry name" value="P-loop containing nucleoside triphosphate hydrolases"/>
    <property type="match status" value="1"/>
</dbReference>
<feature type="transmembrane region" description="Helical" evidence="7">
    <location>
        <begin position="138"/>
        <end position="157"/>
    </location>
</feature>
<dbReference type="InterPro" id="IPR003439">
    <property type="entry name" value="ABC_transporter-like_ATP-bd"/>
</dbReference>
<dbReference type="PANTHER" id="PTHR24221">
    <property type="entry name" value="ATP-BINDING CASSETTE SUB-FAMILY B"/>
    <property type="match status" value="1"/>
</dbReference>
<dbReference type="InterPro" id="IPR027417">
    <property type="entry name" value="P-loop_NTPase"/>
</dbReference>
<accession>A0A9D2JZS6</accession>
<keyword evidence="4 10" id="KW-0067">ATP-binding</keyword>
<dbReference type="AlphaFoldDB" id="A0A9D2JZS6"/>
<dbReference type="InterPro" id="IPR039421">
    <property type="entry name" value="Type_1_exporter"/>
</dbReference>
<evidence type="ECO:0000313" key="10">
    <source>
        <dbReference type="EMBL" id="HIZ73326.1"/>
    </source>
</evidence>
<comment type="caution">
    <text evidence="10">The sequence shown here is derived from an EMBL/GenBank/DDBJ whole genome shotgun (WGS) entry which is preliminary data.</text>
</comment>
<dbReference type="PROSITE" id="PS50929">
    <property type="entry name" value="ABC_TM1F"/>
    <property type="match status" value="1"/>
</dbReference>
<dbReference type="SMART" id="SM00382">
    <property type="entry name" value="AAA"/>
    <property type="match status" value="1"/>
</dbReference>
<dbReference type="InterPro" id="IPR003593">
    <property type="entry name" value="AAA+_ATPase"/>
</dbReference>
<feature type="transmembrane region" description="Helical" evidence="7">
    <location>
        <begin position="28"/>
        <end position="49"/>
    </location>
</feature>
<dbReference type="PROSITE" id="PS00211">
    <property type="entry name" value="ABC_TRANSPORTER_1"/>
    <property type="match status" value="1"/>
</dbReference>
<sequence length="586" mass="64010">MKQQDKRQGALWKSVAGAASGRWRAMGCLFLALALGVIPPLLIFVRAHLINGALSVRSDMAAFLLALTLFCALYLVRAAGQALLEHALLVRSSRRGEALDRVRAQKSAVVLYAETEKPSFRPLLERAKRAPEADAERFRALCSFVRLAAELVLSAAALAVYDVWAALGIAVLLLFGMALNRALSARTAGFWMRYIERMRRTDYLSSLLLYREYAAERRLFGFEKEIGRRFCAEFSSARRSNARAGRRRLAGETLLQLLFAVYAGAAALLLLRPLFAGAITLGAFTSAFYAAVGLQTACRDASAAVFSASESRKKLDFFDEFLRLPEEEGTLGEAPSAEICFRGVTFAYPGQPEPVLKGVSFRLEAGRHYALVGENGCGKTTLVKLLLGLYRPQSGEVTVGGVPVEQLSPAGRRRLFSVVFQDLYRYPLTLRENTSLSAGHPLSDEEMQAAFARLDLSPSAAEGALGYDVPLLPFKREGAGLSGGEWQKLAVVRSILSPAPVAVLDEPNASLDPLVERAVNGALRDLLKGRTALFISHRLGTVHTADEILVLRQGKLIGMAPHEALMDSCGYYAELYRTQRGLYEIG</sequence>
<dbReference type="GO" id="GO:0005524">
    <property type="term" value="F:ATP binding"/>
    <property type="evidence" value="ECO:0007669"/>
    <property type="project" value="UniProtKB-KW"/>
</dbReference>
<evidence type="ECO:0000256" key="2">
    <source>
        <dbReference type="ARBA" id="ARBA00022692"/>
    </source>
</evidence>
<dbReference type="EMBL" id="DXBB01000101">
    <property type="protein sequence ID" value="HIZ73326.1"/>
    <property type="molecule type" value="Genomic_DNA"/>
</dbReference>
<name>A0A9D2JZS6_9FIRM</name>
<protein>
    <submittedName>
        <fullName evidence="10">ABC transporter ATP-binding protein/permease</fullName>
    </submittedName>
</protein>
<evidence type="ECO:0000259" key="9">
    <source>
        <dbReference type="PROSITE" id="PS50929"/>
    </source>
</evidence>
<dbReference type="Pfam" id="PF00005">
    <property type="entry name" value="ABC_tran"/>
    <property type="match status" value="1"/>
</dbReference>
<keyword evidence="2 7" id="KW-0812">Transmembrane</keyword>
<proteinExistence type="predicted"/>
<dbReference type="GO" id="GO:0140359">
    <property type="term" value="F:ABC-type transporter activity"/>
    <property type="evidence" value="ECO:0007669"/>
    <property type="project" value="InterPro"/>
</dbReference>
<feature type="transmembrane region" description="Helical" evidence="7">
    <location>
        <begin position="249"/>
        <end position="268"/>
    </location>
</feature>
<evidence type="ECO:0000256" key="6">
    <source>
        <dbReference type="ARBA" id="ARBA00023136"/>
    </source>
</evidence>